<comment type="caution">
    <text evidence="2">The sequence shown here is derived from an EMBL/GenBank/DDBJ whole genome shotgun (WGS) entry which is preliminary data.</text>
</comment>
<feature type="domain" description="Agenet-like" evidence="1">
    <location>
        <begin position="106"/>
        <end position="191"/>
    </location>
</feature>
<accession>A0AAW1RBN7</accession>
<evidence type="ECO:0000313" key="3">
    <source>
        <dbReference type="Proteomes" id="UP001445335"/>
    </source>
</evidence>
<proteinExistence type="predicted"/>
<name>A0AAW1RBN7_9CHLO</name>
<protein>
    <recommendedName>
        <fullName evidence="1">Agenet-like domain-containing protein</fullName>
    </recommendedName>
</protein>
<dbReference type="GO" id="GO:0006384">
    <property type="term" value="P:transcription initiation at RNA polymerase III promoter"/>
    <property type="evidence" value="ECO:0007669"/>
    <property type="project" value="InterPro"/>
</dbReference>
<sequence>MTVLHDDGQLRLYAPPQHQQSEWVPAVELFQDLKQYLQETGWKEAEEDTAMAPDLHVQGDAAAAVLRLHGGAPDYTGAAGWSGGGRSASVDTPAYGAPAGDVLGVGATVEVTNDEEGLRGCWFTGTVAARAPGHALVAYAELEDDAAPGEPLREWFPLPRGAPGASEAGGPPHDGRTRHMRPGFRLRPQPPAALCARGASQRPGERVDVFDEGGWWEGEVVAVLPAPTGKTAVKGHMTVLLVDGERDVPLADVRSSTVWVAGGEGGAAYGRWQLLGAPTAAVPTRSGKRVARGRAARTGAIARQVHVLGDSSDSPSTVSAPEESDDEDFVAEVVHKSSSEDTRSALEAVEEEAEDVADVLAESKGLGGRKLSGAVREGSAVTEPYQVPAGFDGAAELPGAALDSKPEAEATLPLAFLLRFLHLRAQVPAEEVETYQKGQHLRNQDALLSERVRAEMMHSHGERMRAHGLDEKWLLKVAKVEIRSKVIRAGCPAPSAVDMHAIADCVRARLQLKQEEPGAPARALADGAASGSQLEAVSKVPAAAPLARKRRAVGAVARRRQGKDLKAEEYASKLVTLSLLQVAWSGALAVRTADGGVRRFALLAAGVKSGRVWLWRAELPAEHSTGAAPTAAADRIALIGSVKAQSAWATALAWVHLPSAGAPGVHPEEGLAAVAAAAVTGEARDCSGDTLTLAVGGSDGSVRLLGGVVADLAARAPRQWREEGKVLVNNDAGRHAGGAPLLALLFQTLPPDGRSITCLDARLVTVTSGAQRLVLAAGKSAGVLAAWASAEMRGSSASYESGLGSAAAALAGFDGAARCWRLAGARLLPAPALRGLAGELTGAHHPGPSPPMSNKGGVAKPCLGVAVAAGGAAAAVVQHTANVGAEHTTQGQTHNKLYRARLRLLAGPALGDLGGAAAAAWKAVARLAAGPPAAEALWGAALALRRAAAASAAAVDEIGAGAAAAAAGLDDVSFAGGAAEGEGLLSQQIVQDILGELEAAIWAPAAGRAPEPDLAAAPASAWHLLQCACALRRMLLPPPPLPPRRGCLAPAAPQAQPPPGWEAALARNELALLQRHLLRTLRGPAPAGNEGALSRQLMVDWVALHAAGGAVWPALVDAAAEAGVPPEVPPPARERCAWGGAPAALSGSPLESAGVALADLQGCMARWPRCGATLRVCPPGPQWRCALCERQYAKPSTGSAHGGQAAPSCVFCGVVLGPALPVSRLAPVGLR</sequence>
<dbReference type="PANTHER" id="PTHR15496:SF2">
    <property type="entry name" value="GENERAL TRANSCRIPTION FACTOR 3C POLYPEPTIDE 4"/>
    <property type="match status" value="1"/>
</dbReference>
<keyword evidence="3" id="KW-1185">Reference proteome</keyword>
<dbReference type="EMBL" id="JALJOU010000048">
    <property type="protein sequence ID" value="KAK9830965.1"/>
    <property type="molecule type" value="Genomic_DNA"/>
</dbReference>
<dbReference type="InterPro" id="IPR044230">
    <property type="entry name" value="GTF3C4"/>
</dbReference>
<dbReference type="GO" id="GO:0004402">
    <property type="term" value="F:histone acetyltransferase activity"/>
    <property type="evidence" value="ECO:0007669"/>
    <property type="project" value="InterPro"/>
</dbReference>
<dbReference type="GO" id="GO:0000127">
    <property type="term" value="C:transcription factor TFIIIC complex"/>
    <property type="evidence" value="ECO:0007669"/>
    <property type="project" value="InterPro"/>
</dbReference>
<dbReference type="Proteomes" id="UP001445335">
    <property type="component" value="Unassembled WGS sequence"/>
</dbReference>
<reference evidence="2 3" key="1">
    <citation type="journal article" date="2024" name="Nat. Commun.">
        <title>Phylogenomics reveals the evolutionary origins of lichenization in chlorophyte algae.</title>
        <authorList>
            <person name="Puginier C."/>
            <person name="Libourel C."/>
            <person name="Otte J."/>
            <person name="Skaloud P."/>
            <person name="Haon M."/>
            <person name="Grisel S."/>
            <person name="Petersen M."/>
            <person name="Berrin J.G."/>
            <person name="Delaux P.M."/>
            <person name="Dal Grande F."/>
            <person name="Keller J."/>
        </authorList>
    </citation>
    <scope>NUCLEOTIDE SEQUENCE [LARGE SCALE GENOMIC DNA]</scope>
    <source>
        <strain evidence="2 3">SAG 245.80</strain>
    </source>
</reference>
<organism evidence="2 3">
    <name type="scientific">Elliptochloris bilobata</name>
    <dbReference type="NCBI Taxonomy" id="381761"/>
    <lineage>
        <taxon>Eukaryota</taxon>
        <taxon>Viridiplantae</taxon>
        <taxon>Chlorophyta</taxon>
        <taxon>core chlorophytes</taxon>
        <taxon>Trebouxiophyceae</taxon>
        <taxon>Trebouxiophyceae incertae sedis</taxon>
        <taxon>Elliptochloris clade</taxon>
        <taxon>Elliptochloris</taxon>
    </lineage>
</organism>
<dbReference type="InterPro" id="IPR008395">
    <property type="entry name" value="Agenet-like_dom"/>
</dbReference>
<gene>
    <name evidence="2" type="ORF">WJX81_003318</name>
</gene>
<dbReference type="PANTHER" id="PTHR15496">
    <property type="entry name" value="GENERAL TRANSCRIPTION FACTOR 3C POLYPEPTIDE 4 FAMILY"/>
    <property type="match status" value="1"/>
</dbReference>
<evidence type="ECO:0000313" key="2">
    <source>
        <dbReference type="EMBL" id="KAK9830965.1"/>
    </source>
</evidence>
<evidence type="ECO:0000259" key="1">
    <source>
        <dbReference type="Pfam" id="PF05641"/>
    </source>
</evidence>
<dbReference type="Pfam" id="PF05641">
    <property type="entry name" value="Agenet"/>
    <property type="match status" value="1"/>
</dbReference>
<dbReference type="AlphaFoldDB" id="A0AAW1RBN7"/>